<feature type="region of interest" description="Disordered" evidence="2">
    <location>
        <begin position="324"/>
        <end position="359"/>
    </location>
</feature>
<evidence type="ECO:0000313" key="4">
    <source>
        <dbReference type="Proteomes" id="UP001176940"/>
    </source>
</evidence>
<accession>A0ABN9LUL1</accession>
<organism evidence="3 4">
    <name type="scientific">Ranitomeya imitator</name>
    <name type="common">mimic poison frog</name>
    <dbReference type="NCBI Taxonomy" id="111125"/>
    <lineage>
        <taxon>Eukaryota</taxon>
        <taxon>Metazoa</taxon>
        <taxon>Chordata</taxon>
        <taxon>Craniata</taxon>
        <taxon>Vertebrata</taxon>
        <taxon>Euteleostomi</taxon>
        <taxon>Amphibia</taxon>
        <taxon>Batrachia</taxon>
        <taxon>Anura</taxon>
        <taxon>Neobatrachia</taxon>
        <taxon>Hyloidea</taxon>
        <taxon>Dendrobatidae</taxon>
        <taxon>Dendrobatinae</taxon>
        <taxon>Ranitomeya</taxon>
    </lineage>
</organism>
<evidence type="ECO:0000313" key="3">
    <source>
        <dbReference type="EMBL" id="CAJ0951219.1"/>
    </source>
</evidence>
<dbReference type="InterPro" id="IPR050509">
    <property type="entry name" value="CoA-transferase_III"/>
</dbReference>
<dbReference type="SUPFAM" id="SSF89796">
    <property type="entry name" value="CoA-transferase family III (CaiB/BaiF)"/>
    <property type="match status" value="1"/>
</dbReference>
<name>A0ABN9LUL1_9NEOB</name>
<evidence type="ECO:0000256" key="2">
    <source>
        <dbReference type="SAM" id="MobiDB-lite"/>
    </source>
</evidence>
<dbReference type="InterPro" id="IPR044855">
    <property type="entry name" value="CoA-Trfase_III_dom3_sf"/>
</dbReference>
<proteinExistence type="inferred from homology"/>
<gene>
    <name evidence="3" type="ORF">RIMI_LOCUS13364770</name>
</gene>
<dbReference type="InterPro" id="IPR003673">
    <property type="entry name" value="CoA-Trfase_fam_III"/>
</dbReference>
<dbReference type="EMBL" id="CAUEEQ010032996">
    <property type="protein sequence ID" value="CAJ0951219.1"/>
    <property type="molecule type" value="Genomic_DNA"/>
</dbReference>
<sequence length="393" mass="43314">MNRLHAILCRKLSHWHTWAAMALAGVRVLELAGLAPVPFCGMILADFGAKVIRVDKANTTFSSDAMARGKRSIALNLKTPQGIGVLKTLCKQSDVLIEPFRHGKLLRRYTQGVIHGDSSAVQEGRAENSQNVGKESYTEIAGLLSRLGKKHENPTFPMNMLADFAGGSYTCALGIVMSLFERTRSGRGQVIDSSMVEGAAYLGSFVWKSQKLGLWSRPRGENMLDGGAPFYNTYVTTDGKYMAVGAIEPQFYKELLKGLDLDPSDLPDQMSFSDWPEMKKQFAVKFLEKTQDQWCQIFDGTDACVTPVLSFDNVAIHQHNKERGSFFSNDDGDVSPRPAPLLSRTPAEPSSSRDPFIGEHTHEVLAEHGFSAKQISDLKSSKVISCHNPKSQL</sequence>
<dbReference type="PANTHER" id="PTHR48228">
    <property type="entry name" value="SUCCINYL-COA--D-CITRAMALATE COA-TRANSFERASE"/>
    <property type="match status" value="1"/>
</dbReference>
<evidence type="ECO:0000256" key="1">
    <source>
        <dbReference type="ARBA" id="ARBA00008383"/>
    </source>
</evidence>
<protein>
    <recommendedName>
        <fullName evidence="5">Alpha-methylacyl-CoA racemase</fullName>
    </recommendedName>
</protein>
<dbReference type="Gene3D" id="3.30.1540.10">
    <property type="entry name" value="formyl-coa transferase, domain 3"/>
    <property type="match status" value="1"/>
</dbReference>
<reference evidence="3" key="1">
    <citation type="submission" date="2023-07" db="EMBL/GenBank/DDBJ databases">
        <authorList>
            <person name="Stuckert A."/>
        </authorList>
    </citation>
    <scope>NUCLEOTIDE SEQUENCE</scope>
</reference>
<dbReference type="PANTHER" id="PTHR48228:SF5">
    <property type="entry name" value="ALPHA-METHYLACYL-COA RACEMASE"/>
    <property type="match status" value="1"/>
</dbReference>
<comment type="caution">
    <text evidence="3">The sequence shown here is derived from an EMBL/GenBank/DDBJ whole genome shotgun (WGS) entry which is preliminary data.</text>
</comment>
<evidence type="ECO:0008006" key="5">
    <source>
        <dbReference type="Google" id="ProtNLM"/>
    </source>
</evidence>
<dbReference type="InterPro" id="IPR023606">
    <property type="entry name" value="CoA-Trfase_III_dom_1_sf"/>
</dbReference>
<keyword evidence="4" id="KW-1185">Reference proteome</keyword>
<dbReference type="Gene3D" id="3.40.50.10540">
    <property type="entry name" value="Crotonobetainyl-coa:carnitine coa-transferase, domain 1"/>
    <property type="match status" value="1"/>
</dbReference>
<dbReference type="Pfam" id="PF02515">
    <property type="entry name" value="CoA_transf_3"/>
    <property type="match status" value="1"/>
</dbReference>
<dbReference type="Proteomes" id="UP001176940">
    <property type="component" value="Unassembled WGS sequence"/>
</dbReference>
<comment type="similarity">
    <text evidence="1">Belongs to the CoA-transferase III family.</text>
</comment>